<gene>
    <name evidence="1" type="ORF">EG359_13805</name>
    <name evidence="2" type="ORF">SAMN05421768_109189</name>
</gene>
<name>A0A1N7JWF6_9FLAO</name>
<evidence type="ECO:0000313" key="3">
    <source>
        <dbReference type="Proteomes" id="UP000186106"/>
    </source>
</evidence>
<protein>
    <recommendedName>
        <fullName evidence="5">TonB C-terminal domain-containing protein</fullName>
    </recommendedName>
</protein>
<organism evidence="2 3">
    <name type="scientific">Chryseobacterium joostei</name>
    <dbReference type="NCBI Taxonomy" id="112234"/>
    <lineage>
        <taxon>Bacteria</taxon>
        <taxon>Pseudomonadati</taxon>
        <taxon>Bacteroidota</taxon>
        <taxon>Flavobacteriia</taxon>
        <taxon>Flavobacteriales</taxon>
        <taxon>Weeksellaceae</taxon>
        <taxon>Chryseobacterium group</taxon>
        <taxon>Chryseobacterium</taxon>
    </lineage>
</organism>
<proteinExistence type="predicted"/>
<dbReference type="EMBL" id="FTNZ01000009">
    <property type="protein sequence ID" value="SIS53679.1"/>
    <property type="molecule type" value="Genomic_DNA"/>
</dbReference>
<dbReference type="AlphaFoldDB" id="A0A1N7JWF6"/>
<dbReference type="Proteomes" id="UP000279541">
    <property type="component" value="Chromosome"/>
</dbReference>
<dbReference type="OrthoDB" id="883593at2"/>
<dbReference type="EMBL" id="CP033926">
    <property type="protein sequence ID" value="AZB00627.1"/>
    <property type="molecule type" value="Genomic_DNA"/>
</dbReference>
<dbReference type="RefSeq" id="WP_084180542.1">
    <property type="nucleotide sequence ID" value="NZ_CP033926.1"/>
</dbReference>
<keyword evidence="4" id="KW-1185">Reference proteome</keyword>
<accession>A0A1N7JWF6</accession>
<sequence length="172" mass="19996">MIKAVYLFTLFSFVLISCQTEKNTGRYPDTVGDAIFNEKLDDAGFKKCGAGKNRPFSFQYYHGQQPVDYKGEKIAIVEKLKKENIYTEKEINGYVTVRFLVNCEGKTGWFRLKHMDSELKDTILDEELENKLLKFTKSLNGWMPKEVKGLKIDYYQYLTYKIENGQVSEVLP</sequence>
<dbReference type="STRING" id="112234.SAMN05421768_109189"/>
<evidence type="ECO:0008006" key="5">
    <source>
        <dbReference type="Google" id="ProtNLM"/>
    </source>
</evidence>
<dbReference type="Proteomes" id="UP000186106">
    <property type="component" value="Unassembled WGS sequence"/>
</dbReference>
<dbReference type="PROSITE" id="PS51257">
    <property type="entry name" value="PROKAR_LIPOPROTEIN"/>
    <property type="match status" value="1"/>
</dbReference>
<reference evidence="2 3" key="1">
    <citation type="submission" date="2017-01" db="EMBL/GenBank/DDBJ databases">
        <authorList>
            <person name="Mah S.A."/>
            <person name="Swanson W.J."/>
            <person name="Moy G.W."/>
            <person name="Vacquier V.D."/>
        </authorList>
    </citation>
    <scope>NUCLEOTIDE SEQUENCE [LARGE SCALE GENOMIC DNA]</scope>
    <source>
        <strain evidence="2 3">DSM 16927</strain>
    </source>
</reference>
<evidence type="ECO:0000313" key="2">
    <source>
        <dbReference type="EMBL" id="SIS53679.1"/>
    </source>
</evidence>
<reference evidence="1 4" key="2">
    <citation type="submission" date="2018-11" db="EMBL/GenBank/DDBJ databases">
        <title>Proposal to divide the Flavobacteriaceae and reorganize its genera based on Amino Acid Identity values calculated from whole genome sequences.</title>
        <authorList>
            <person name="Nicholson A.C."/>
            <person name="Gulvik C.A."/>
            <person name="Whitney A.M."/>
            <person name="Humrighouse B.W."/>
            <person name="Bell M."/>
            <person name="Holmes B."/>
            <person name="Steigerwalt A.G."/>
            <person name="Villarma A."/>
            <person name="Sheth M."/>
            <person name="Batra D."/>
            <person name="Pryor J."/>
            <person name="Bernardet J.-F."/>
            <person name="Hugo C."/>
            <person name="Kampfer P."/>
            <person name="Newman J."/>
            <person name="McQuiston J.R."/>
        </authorList>
    </citation>
    <scope>NUCLEOTIDE SEQUENCE [LARGE SCALE GENOMIC DNA]</scope>
    <source>
        <strain evidence="1 4">DSM 16927</strain>
    </source>
</reference>
<dbReference type="KEGG" id="cjt:EG359_13805"/>
<evidence type="ECO:0000313" key="4">
    <source>
        <dbReference type="Proteomes" id="UP000279541"/>
    </source>
</evidence>
<evidence type="ECO:0000313" key="1">
    <source>
        <dbReference type="EMBL" id="AZB00627.1"/>
    </source>
</evidence>